<comment type="caution">
    <text evidence="1">The sequence shown here is derived from an EMBL/GenBank/DDBJ whole genome shotgun (WGS) entry which is preliminary data.</text>
</comment>
<name>A0A4Z2G1H3_9TELE</name>
<sequence length="97" mass="10480">MEAEEAEWPMLPGDSWMSGGPKVDANWFICPSSRSSASWSSISRSRASSSLLCQSAASPLSRSHLVITSSASLRRTRPTFWARSSGLISEGCGKKRS</sequence>
<proteinExistence type="predicted"/>
<organism evidence="1 2">
    <name type="scientific">Liparis tanakae</name>
    <name type="common">Tanaka's snailfish</name>
    <dbReference type="NCBI Taxonomy" id="230148"/>
    <lineage>
        <taxon>Eukaryota</taxon>
        <taxon>Metazoa</taxon>
        <taxon>Chordata</taxon>
        <taxon>Craniata</taxon>
        <taxon>Vertebrata</taxon>
        <taxon>Euteleostomi</taxon>
        <taxon>Actinopterygii</taxon>
        <taxon>Neopterygii</taxon>
        <taxon>Teleostei</taxon>
        <taxon>Neoteleostei</taxon>
        <taxon>Acanthomorphata</taxon>
        <taxon>Eupercaria</taxon>
        <taxon>Perciformes</taxon>
        <taxon>Cottioidei</taxon>
        <taxon>Cottales</taxon>
        <taxon>Liparidae</taxon>
        <taxon>Liparis</taxon>
    </lineage>
</organism>
<keyword evidence="2" id="KW-1185">Reference proteome</keyword>
<dbReference type="Proteomes" id="UP000314294">
    <property type="component" value="Unassembled WGS sequence"/>
</dbReference>
<evidence type="ECO:0000313" key="1">
    <source>
        <dbReference type="EMBL" id="TNN46372.1"/>
    </source>
</evidence>
<evidence type="ECO:0000313" key="2">
    <source>
        <dbReference type="Proteomes" id="UP000314294"/>
    </source>
</evidence>
<gene>
    <name evidence="1" type="ORF">EYF80_043432</name>
</gene>
<protein>
    <submittedName>
        <fullName evidence="1">Uncharacterized protein</fullName>
    </submittedName>
</protein>
<accession>A0A4Z2G1H3</accession>
<dbReference type="EMBL" id="SRLO01000792">
    <property type="protein sequence ID" value="TNN46372.1"/>
    <property type="molecule type" value="Genomic_DNA"/>
</dbReference>
<reference evidence="1 2" key="1">
    <citation type="submission" date="2019-03" db="EMBL/GenBank/DDBJ databases">
        <title>First draft genome of Liparis tanakae, snailfish: a comprehensive survey of snailfish specific genes.</title>
        <authorList>
            <person name="Kim W."/>
            <person name="Song I."/>
            <person name="Jeong J.-H."/>
            <person name="Kim D."/>
            <person name="Kim S."/>
            <person name="Ryu S."/>
            <person name="Song J.Y."/>
            <person name="Lee S.K."/>
        </authorList>
    </citation>
    <scope>NUCLEOTIDE SEQUENCE [LARGE SCALE GENOMIC DNA]</scope>
    <source>
        <tissue evidence="1">Muscle</tissue>
    </source>
</reference>
<dbReference type="AlphaFoldDB" id="A0A4Z2G1H3"/>